<dbReference type="Gene3D" id="1.10.155.10">
    <property type="entry name" value="Chemotaxis receptor methyltransferase CheR, N-terminal domain"/>
    <property type="match status" value="1"/>
</dbReference>
<dbReference type="InterPro" id="IPR000780">
    <property type="entry name" value="CheR_MeTrfase"/>
</dbReference>
<evidence type="ECO:0000256" key="2">
    <source>
        <dbReference type="ARBA" id="ARBA00012534"/>
    </source>
</evidence>
<dbReference type="PRINTS" id="PR00996">
    <property type="entry name" value="CHERMTFRASE"/>
</dbReference>
<dbReference type="EMBL" id="AP025592">
    <property type="protein sequence ID" value="BDG06937.1"/>
    <property type="molecule type" value="Genomic_DNA"/>
</dbReference>
<accession>A0ABM7X546</accession>
<evidence type="ECO:0000313" key="7">
    <source>
        <dbReference type="EMBL" id="BDG06937.1"/>
    </source>
</evidence>
<dbReference type="InterPro" id="IPR029063">
    <property type="entry name" value="SAM-dependent_MTases_sf"/>
</dbReference>
<proteinExistence type="predicted"/>
<dbReference type="InterPro" id="IPR022641">
    <property type="entry name" value="CheR_N"/>
</dbReference>
<dbReference type="Pfam" id="PF03705">
    <property type="entry name" value="CheR_N"/>
    <property type="match status" value="1"/>
</dbReference>
<dbReference type="Gene3D" id="3.40.50.150">
    <property type="entry name" value="Vaccinia Virus protein VP39"/>
    <property type="match status" value="1"/>
</dbReference>
<evidence type="ECO:0000256" key="1">
    <source>
        <dbReference type="ARBA" id="ARBA00001541"/>
    </source>
</evidence>
<dbReference type="PROSITE" id="PS50123">
    <property type="entry name" value="CHER"/>
    <property type="match status" value="1"/>
</dbReference>
<dbReference type="InterPro" id="IPR036804">
    <property type="entry name" value="CheR_N_sf"/>
</dbReference>
<evidence type="ECO:0000313" key="8">
    <source>
        <dbReference type="Proteomes" id="UP001162734"/>
    </source>
</evidence>
<dbReference type="PANTHER" id="PTHR24422">
    <property type="entry name" value="CHEMOTAXIS PROTEIN METHYLTRANSFERASE"/>
    <property type="match status" value="1"/>
</dbReference>
<keyword evidence="5" id="KW-0949">S-adenosyl-L-methionine</keyword>
<dbReference type="SUPFAM" id="SSF53335">
    <property type="entry name" value="S-adenosyl-L-methionine-dependent methyltransferases"/>
    <property type="match status" value="1"/>
</dbReference>
<dbReference type="SUPFAM" id="SSF47757">
    <property type="entry name" value="Chemotaxis receptor methyltransferase CheR, N-terminal domain"/>
    <property type="match status" value="1"/>
</dbReference>
<dbReference type="SMART" id="SM00138">
    <property type="entry name" value="MeTrc"/>
    <property type="match status" value="1"/>
</dbReference>
<dbReference type="InterPro" id="IPR022642">
    <property type="entry name" value="CheR_C"/>
</dbReference>
<evidence type="ECO:0000256" key="5">
    <source>
        <dbReference type="ARBA" id="ARBA00022691"/>
    </source>
</evidence>
<sequence length="292" mass="33705">MTPPLDQCPVMTVEEFRLLRDLIYDYCGLYFRDEMRYLLERRLAPRLQVHALQSFKEYHHFLRYDVGRRAELDSAVEILTTNETYFYREPHQLRAFSEEILPVLAQERARERKLRIWSAGCSTGEEVYTIAILLRTSGLFDGWDVDIFGSDIARRVLAVARAGVYGANAFRNEEAEGIRRWFRPADGGKLAVLDAVRKDVSFSHLNLLDEGMMSLVGRVDAIFCRNVMIYFDLPARKRVVRSFHDKLQPGGFLMLGHSESLLNVTADFELVHLKNDLVYRKPYAASSCRATP</sequence>
<dbReference type="PIRSF" id="PIRSF000410">
    <property type="entry name" value="CheR"/>
    <property type="match status" value="1"/>
</dbReference>
<keyword evidence="3 7" id="KW-0489">Methyltransferase</keyword>
<dbReference type="InterPro" id="IPR050903">
    <property type="entry name" value="Bact_Chemotaxis_MeTrfase"/>
</dbReference>
<evidence type="ECO:0000259" key="6">
    <source>
        <dbReference type="PROSITE" id="PS50123"/>
    </source>
</evidence>
<reference evidence="8" key="1">
    <citation type="journal article" date="2022" name="Int. J. Syst. Evol. Microbiol.">
        <title>Anaeromyxobacter oryzae sp. nov., Anaeromyxobacter diazotrophicus sp. nov. and Anaeromyxobacter paludicola sp. nov., isolated from paddy soils.</title>
        <authorList>
            <person name="Itoh H."/>
            <person name="Xu Z."/>
            <person name="Mise K."/>
            <person name="Masuda Y."/>
            <person name="Ushijima N."/>
            <person name="Hayakawa C."/>
            <person name="Shiratori Y."/>
            <person name="Senoo K."/>
        </authorList>
    </citation>
    <scope>NUCLEOTIDE SEQUENCE [LARGE SCALE GENOMIC DNA]</scope>
    <source>
        <strain evidence="8">Red630</strain>
    </source>
</reference>
<feature type="domain" description="CheR-type methyltransferase" evidence="6">
    <location>
        <begin position="11"/>
        <end position="284"/>
    </location>
</feature>
<protein>
    <recommendedName>
        <fullName evidence="2">protein-glutamate O-methyltransferase</fullName>
        <ecNumber evidence="2">2.1.1.80</ecNumber>
    </recommendedName>
</protein>
<dbReference type="GO" id="GO:0008168">
    <property type="term" value="F:methyltransferase activity"/>
    <property type="evidence" value="ECO:0007669"/>
    <property type="project" value="UniProtKB-KW"/>
</dbReference>
<dbReference type="Proteomes" id="UP001162734">
    <property type="component" value="Chromosome"/>
</dbReference>
<gene>
    <name evidence="7" type="primary">cheR40H</name>
    <name evidence="7" type="ORF">AMPC_00500</name>
</gene>
<dbReference type="Pfam" id="PF01739">
    <property type="entry name" value="CheR"/>
    <property type="match status" value="1"/>
</dbReference>
<evidence type="ECO:0000256" key="4">
    <source>
        <dbReference type="ARBA" id="ARBA00022679"/>
    </source>
</evidence>
<dbReference type="GO" id="GO:0032259">
    <property type="term" value="P:methylation"/>
    <property type="evidence" value="ECO:0007669"/>
    <property type="project" value="UniProtKB-KW"/>
</dbReference>
<keyword evidence="4" id="KW-0808">Transferase</keyword>
<dbReference type="RefSeq" id="WP_248343518.1">
    <property type="nucleotide sequence ID" value="NZ_AP025592.1"/>
</dbReference>
<name>A0ABM7X546_9BACT</name>
<dbReference type="EC" id="2.1.1.80" evidence="2"/>
<dbReference type="PANTHER" id="PTHR24422:SF10">
    <property type="entry name" value="CHEMOTAXIS PROTEIN METHYLTRANSFERASE 2"/>
    <property type="match status" value="1"/>
</dbReference>
<evidence type="ECO:0000256" key="3">
    <source>
        <dbReference type="ARBA" id="ARBA00022603"/>
    </source>
</evidence>
<organism evidence="7 8">
    <name type="scientific">Anaeromyxobacter paludicola</name>
    <dbReference type="NCBI Taxonomy" id="2918171"/>
    <lineage>
        <taxon>Bacteria</taxon>
        <taxon>Pseudomonadati</taxon>
        <taxon>Myxococcota</taxon>
        <taxon>Myxococcia</taxon>
        <taxon>Myxococcales</taxon>
        <taxon>Cystobacterineae</taxon>
        <taxon>Anaeromyxobacteraceae</taxon>
        <taxon>Anaeromyxobacter</taxon>
    </lineage>
</organism>
<keyword evidence="8" id="KW-1185">Reference proteome</keyword>
<dbReference type="InterPro" id="IPR026024">
    <property type="entry name" value="Chemotaxis_MeTrfase_CheR"/>
</dbReference>
<comment type="catalytic activity">
    <reaction evidence="1">
        <text>L-glutamyl-[protein] + S-adenosyl-L-methionine = [protein]-L-glutamate 5-O-methyl ester + S-adenosyl-L-homocysteine</text>
        <dbReference type="Rhea" id="RHEA:24452"/>
        <dbReference type="Rhea" id="RHEA-COMP:10208"/>
        <dbReference type="Rhea" id="RHEA-COMP:10311"/>
        <dbReference type="ChEBI" id="CHEBI:29973"/>
        <dbReference type="ChEBI" id="CHEBI:57856"/>
        <dbReference type="ChEBI" id="CHEBI:59789"/>
        <dbReference type="ChEBI" id="CHEBI:82795"/>
        <dbReference type="EC" id="2.1.1.80"/>
    </reaction>
</comment>